<organism evidence="1">
    <name type="scientific">Petalonia fascia</name>
    <name type="common">False kelp</name>
    <name type="synonym">Fucus fascia</name>
    <dbReference type="NCBI Taxonomy" id="2893"/>
    <lineage>
        <taxon>Eukaryota</taxon>
        <taxon>Sar</taxon>
        <taxon>Stramenopiles</taxon>
        <taxon>Ochrophyta</taxon>
        <taxon>PX clade</taxon>
        <taxon>Phaeophyceae</taxon>
        <taxon>Ectocarpales</taxon>
        <taxon>Scytosiphonaceae</taxon>
        <taxon>Petalonia</taxon>
    </lineage>
</organism>
<name>A0A089N0W8_PETFA</name>
<dbReference type="RefSeq" id="YP_009072531.1">
    <property type="nucleotide sequence ID" value="NC_025227.1"/>
</dbReference>
<reference evidence="1" key="1">
    <citation type="journal article" date="2014" name="J. Appl. Phycol.">
        <title>Mitochondrial phylogenomics reveals a close relationship between Petalonia fascia (Scytosiphonaceae, Phaeophyceae) and Ectocarpus siliculosus.</title>
        <authorList>
            <person name="Liu F."/>
            <person name="Pang S."/>
        </authorList>
    </citation>
    <scope>NUCLEOTIDE SEQUENCE</scope>
</reference>
<proteinExistence type="predicted"/>
<dbReference type="Gene3D" id="3.40.50.10490">
    <property type="entry name" value="Glucose-6-phosphate isomerase like protein, domain 1"/>
    <property type="match status" value="1"/>
</dbReference>
<gene>
    <name evidence="1" type="primary">rps2</name>
    <name evidence="1" type="ORF">PefaMp04</name>
</gene>
<sequence length="195" mass="22318">MLNKKQARLLSFFIGSSGYLVPRPYNEYVKISKTMHPFILGKRNIHYFYNLEKSLYGIRATMEVFKNIVATEGKILFISNSFPLHRRFGKEPDINCIKWKRGTLAKSKEADLVFLDGVEKENLVEAHRKCLLLVGVGSCTMSKVSYPFNLNIESPLLSDWFFGSIYTSYLQGKKKKNKKSPINSLLGKGPLKNEI</sequence>
<geneLocation type="mitochondrion" evidence="1"/>
<keyword evidence="1" id="KW-0689">Ribosomal protein</keyword>
<dbReference type="EMBL" id="KJ957769">
    <property type="protein sequence ID" value="AIQ78473.1"/>
    <property type="molecule type" value="Genomic_DNA"/>
</dbReference>
<dbReference type="GO" id="GO:0005840">
    <property type="term" value="C:ribosome"/>
    <property type="evidence" value="ECO:0007669"/>
    <property type="project" value="UniProtKB-KW"/>
</dbReference>
<keyword evidence="1" id="KW-0687">Ribonucleoprotein</keyword>
<dbReference type="SUPFAM" id="SSF52313">
    <property type="entry name" value="Ribosomal protein S2"/>
    <property type="match status" value="1"/>
</dbReference>
<protein>
    <submittedName>
        <fullName evidence="1">Ribosomal protein S2</fullName>
    </submittedName>
</protein>
<keyword evidence="1" id="KW-0496">Mitochondrion</keyword>
<accession>A0A089N0W8</accession>
<dbReference type="InterPro" id="IPR023591">
    <property type="entry name" value="Ribosomal_uS2_flav_dom_sf"/>
</dbReference>
<dbReference type="GeneID" id="20522721"/>
<dbReference type="AlphaFoldDB" id="A0A089N0W8"/>
<evidence type="ECO:0000313" key="1">
    <source>
        <dbReference type="EMBL" id="AIQ78473.1"/>
    </source>
</evidence>